<evidence type="ECO:0000256" key="1">
    <source>
        <dbReference type="ARBA" id="ARBA00005495"/>
    </source>
</evidence>
<dbReference type="Gene3D" id="3.40.50.150">
    <property type="entry name" value="Vaccinia Virus protein VP39"/>
    <property type="match status" value="1"/>
</dbReference>
<keyword evidence="2" id="KW-0479">Metal-binding</keyword>
<evidence type="ECO:0000313" key="6">
    <source>
        <dbReference type="Proteomes" id="UP000193240"/>
    </source>
</evidence>
<organism evidence="5 6">
    <name type="scientific">Epicoccum nigrum</name>
    <name type="common">Soil fungus</name>
    <name type="synonym">Epicoccum purpurascens</name>
    <dbReference type="NCBI Taxonomy" id="105696"/>
    <lineage>
        <taxon>Eukaryota</taxon>
        <taxon>Fungi</taxon>
        <taxon>Dikarya</taxon>
        <taxon>Ascomycota</taxon>
        <taxon>Pezizomycotina</taxon>
        <taxon>Dothideomycetes</taxon>
        <taxon>Pleosporomycetidae</taxon>
        <taxon>Pleosporales</taxon>
        <taxon>Pleosporineae</taxon>
        <taxon>Didymellaceae</taxon>
        <taxon>Epicoccum</taxon>
    </lineage>
</organism>
<dbReference type="Proteomes" id="UP000193240">
    <property type="component" value="Unassembled WGS sequence"/>
</dbReference>
<dbReference type="GO" id="GO:0016846">
    <property type="term" value="F:carbon-sulfur lyase activity"/>
    <property type="evidence" value="ECO:0007669"/>
    <property type="project" value="InterPro"/>
</dbReference>
<keyword evidence="6" id="KW-1185">Reference proteome</keyword>
<dbReference type="InterPro" id="IPR011057">
    <property type="entry name" value="Mss4-like_sf"/>
</dbReference>
<evidence type="ECO:0000259" key="4">
    <source>
        <dbReference type="PROSITE" id="PS51891"/>
    </source>
</evidence>
<sequence length="437" mass="48407">MASGRQAENAVRFYESRAVHYDGTWHDDFTSRFIKHVDIAPGQEVLDLACGTGLLTLLESDAVGPSGTVIGVDITLSMLDVARFKQRKASDRYSNVTFLEGDVLHLDELEILKGKTFDVITLASALVLFPDPKAAIEHWSQFLKPGGMIAMDATHPRNLVSGMVLERVARRLSLPIPYNRSWSKSESALKDMLESAGLDVTAVITIDNQAGYGRRSYDLEQWDDFFVENVIVKDVTRMFANNDIRRKAQALYKEEWEKLAIDGKVEEVDSVFLGTARKPADGSRYIPKAVEDGIVFKGGCQCGGVQYTSAAPPGDIIFCHCRTCQQLSGSANLPFTRVPTDALTFTETSTRKTLKLSDVAERSFCSGCGSPITMVYSFIPKEVSLTMSSVDLHSMKCEPPTVSKHIFLREKASWLVLAEDGAERWGTSEDAHMIQRE</sequence>
<dbReference type="SUPFAM" id="SSF53335">
    <property type="entry name" value="S-adenosyl-L-methionine-dependent methyltransferases"/>
    <property type="match status" value="1"/>
</dbReference>
<dbReference type="Pfam" id="PF04828">
    <property type="entry name" value="GFA"/>
    <property type="match status" value="1"/>
</dbReference>
<protein>
    <recommendedName>
        <fullName evidence="4">CENP-V/GFA domain-containing protein</fullName>
    </recommendedName>
</protein>
<dbReference type="InterPro" id="IPR006913">
    <property type="entry name" value="CENP-V/GFA"/>
</dbReference>
<dbReference type="GO" id="GO:0046872">
    <property type="term" value="F:metal ion binding"/>
    <property type="evidence" value="ECO:0007669"/>
    <property type="project" value="UniProtKB-KW"/>
</dbReference>
<dbReference type="PANTHER" id="PTHR43861:SF1">
    <property type="entry name" value="TRANS-ACONITATE 2-METHYLTRANSFERASE"/>
    <property type="match status" value="1"/>
</dbReference>
<dbReference type="CDD" id="cd02440">
    <property type="entry name" value="AdoMet_MTases"/>
    <property type="match status" value="1"/>
</dbReference>
<dbReference type="STRING" id="105696.A0A1Y2LQQ5"/>
<reference evidence="5 6" key="1">
    <citation type="journal article" date="2017" name="Genome Announc.">
        <title>Genome sequence of the saprophytic ascomycete Epicoccum nigrum ICMP 19927 strain isolated from New Zealand.</title>
        <authorList>
            <person name="Fokin M."/>
            <person name="Fleetwood D."/>
            <person name="Weir B.S."/>
            <person name="Villas-Boas S.G."/>
        </authorList>
    </citation>
    <scope>NUCLEOTIDE SEQUENCE [LARGE SCALE GENOMIC DNA]</scope>
    <source>
        <strain evidence="5 6">ICMP 19927</strain>
    </source>
</reference>
<keyword evidence="3" id="KW-0862">Zinc</keyword>
<evidence type="ECO:0000256" key="3">
    <source>
        <dbReference type="ARBA" id="ARBA00022833"/>
    </source>
</evidence>
<dbReference type="EMBL" id="KZ107854">
    <property type="protein sequence ID" value="OSS45238.1"/>
    <property type="molecule type" value="Genomic_DNA"/>
</dbReference>
<dbReference type="InParanoid" id="A0A1Y2LQQ5"/>
<feature type="domain" description="CENP-V/GFA" evidence="4">
    <location>
        <begin position="296"/>
        <end position="426"/>
    </location>
</feature>
<accession>A0A1Y2LQQ5</accession>
<dbReference type="InterPro" id="IPR029063">
    <property type="entry name" value="SAM-dependent_MTases_sf"/>
</dbReference>
<name>A0A1Y2LQQ5_EPING</name>
<dbReference type="Pfam" id="PF13847">
    <property type="entry name" value="Methyltransf_31"/>
    <property type="match status" value="1"/>
</dbReference>
<comment type="similarity">
    <text evidence="1">Belongs to the Gfa family.</text>
</comment>
<dbReference type="PROSITE" id="PS51891">
    <property type="entry name" value="CENP_V_GFA"/>
    <property type="match status" value="1"/>
</dbReference>
<proteinExistence type="inferred from homology"/>
<gene>
    <name evidence="5" type="ORF">B5807_10448</name>
</gene>
<dbReference type="InterPro" id="IPR025714">
    <property type="entry name" value="Methyltranfer_dom"/>
</dbReference>
<dbReference type="Gene3D" id="3.90.1590.10">
    <property type="entry name" value="glutathione-dependent formaldehyde- activating enzyme (gfa)"/>
    <property type="match status" value="1"/>
</dbReference>
<dbReference type="OMA" id="ANNDIRR"/>
<dbReference type="SUPFAM" id="SSF51316">
    <property type="entry name" value="Mss4-like"/>
    <property type="match status" value="1"/>
</dbReference>
<dbReference type="AlphaFoldDB" id="A0A1Y2LQQ5"/>
<evidence type="ECO:0000313" key="5">
    <source>
        <dbReference type="EMBL" id="OSS45238.1"/>
    </source>
</evidence>
<dbReference type="PANTHER" id="PTHR43861">
    <property type="entry name" value="TRANS-ACONITATE 2-METHYLTRANSFERASE-RELATED"/>
    <property type="match status" value="1"/>
</dbReference>
<evidence type="ECO:0000256" key="2">
    <source>
        <dbReference type="ARBA" id="ARBA00022723"/>
    </source>
</evidence>